<sequence>MIADWLERLTQNQCIGALAYVFFILAQCEKIYRESQARLSYIGN</sequence>
<keyword evidence="2" id="KW-1185">Reference proteome</keyword>
<dbReference type="Proteomes" id="UP000201728">
    <property type="component" value="Chromosome"/>
</dbReference>
<evidence type="ECO:0000313" key="2">
    <source>
        <dbReference type="Proteomes" id="UP000201728"/>
    </source>
</evidence>
<protein>
    <submittedName>
        <fullName evidence="1">Uncharacterized protein</fullName>
    </submittedName>
</protein>
<dbReference type="AlphaFoldDB" id="A0A222NZ34"/>
<evidence type="ECO:0000313" key="1">
    <source>
        <dbReference type="EMBL" id="ASQ44805.1"/>
    </source>
</evidence>
<accession>A0A222NZ34</accession>
<organism evidence="1 2">
    <name type="scientific">Legionella clemsonensis</name>
    <dbReference type="NCBI Taxonomy" id="1867846"/>
    <lineage>
        <taxon>Bacteria</taxon>
        <taxon>Pseudomonadati</taxon>
        <taxon>Pseudomonadota</taxon>
        <taxon>Gammaproteobacteria</taxon>
        <taxon>Legionellales</taxon>
        <taxon>Legionellaceae</taxon>
        <taxon>Legionella</taxon>
    </lineage>
</organism>
<name>A0A222NZ34_9GAMM</name>
<dbReference type="EMBL" id="CP016397">
    <property type="protein sequence ID" value="ASQ44805.1"/>
    <property type="molecule type" value="Genomic_DNA"/>
</dbReference>
<reference evidence="2" key="1">
    <citation type="submission" date="2016-07" db="EMBL/GenBank/DDBJ databases">
        <authorList>
            <person name="Florea S."/>
            <person name="Webb J.S."/>
            <person name="Jaromczyk J."/>
            <person name="Schardl C.L."/>
        </authorList>
    </citation>
    <scope>NUCLEOTIDE SEQUENCE [LARGE SCALE GENOMIC DNA]</scope>
    <source>
        <strain evidence="2">CDC-D5610</strain>
    </source>
</reference>
<proteinExistence type="predicted"/>
<dbReference type="KEGG" id="lcd:clem_01195"/>
<gene>
    <name evidence="1" type="ORF">clem_01195</name>
</gene>